<dbReference type="Proteomes" id="UP000030641">
    <property type="component" value="Unassembled WGS sequence"/>
</dbReference>
<sequence length="154" mass="16413">MPMILDREAGAARKNRITGTATAAVVIDPQVTKTQDGSDTSATSWGGSSNNESVQQSCPAGSSDDKSKCSTIESVDPQRINLSLSAISPCESHPSPITISKTPAFLPPHRRYYAPVKALETGTRTSHTPEFVPPHRRGLTRIRTPKTGSEGGTR</sequence>
<dbReference type="RefSeq" id="XP_013341080.1">
    <property type="nucleotide sequence ID" value="XM_013485626.1"/>
</dbReference>
<feature type="region of interest" description="Disordered" evidence="1">
    <location>
        <begin position="29"/>
        <end position="72"/>
    </location>
</feature>
<dbReference type="InParanoid" id="A0A074Y4G7"/>
<evidence type="ECO:0000313" key="2">
    <source>
        <dbReference type="EMBL" id="KEQ92595.1"/>
    </source>
</evidence>
<gene>
    <name evidence="2" type="ORF">AUEXF2481DRAFT_7353</name>
</gene>
<feature type="compositionally biased region" description="Basic residues" evidence="1">
    <location>
        <begin position="134"/>
        <end position="144"/>
    </location>
</feature>
<organism evidence="2 3">
    <name type="scientific">Aureobasidium subglaciale (strain EXF-2481)</name>
    <name type="common">Aureobasidium pullulans var. subglaciale</name>
    <dbReference type="NCBI Taxonomy" id="1043005"/>
    <lineage>
        <taxon>Eukaryota</taxon>
        <taxon>Fungi</taxon>
        <taxon>Dikarya</taxon>
        <taxon>Ascomycota</taxon>
        <taxon>Pezizomycotina</taxon>
        <taxon>Dothideomycetes</taxon>
        <taxon>Dothideomycetidae</taxon>
        <taxon>Dothideales</taxon>
        <taxon>Saccotheciaceae</taxon>
        <taxon>Aureobasidium</taxon>
    </lineage>
</organism>
<evidence type="ECO:0000256" key="1">
    <source>
        <dbReference type="SAM" id="MobiDB-lite"/>
    </source>
</evidence>
<dbReference type="HOGENOM" id="CLU_1703876_0_0_1"/>
<protein>
    <submittedName>
        <fullName evidence="2">Uncharacterized protein</fullName>
    </submittedName>
</protein>
<dbReference type="GeneID" id="25371183"/>
<name>A0A074Y4G7_AURSE</name>
<reference evidence="2 3" key="1">
    <citation type="journal article" date="2014" name="BMC Genomics">
        <title>Genome sequencing of four Aureobasidium pullulans varieties: biotechnological potential, stress tolerance, and description of new species.</title>
        <authorList>
            <person name="Gostin Ar C."/>
            <person name="Ohm R.A."/>
            <person name="Kogej T."/>
            <person name="Sonjak S."/>
            <person name="Turk M."/>
            <person name="Zajc J."/>
            <person name="Zalar P."/>
            <person name="Grube M."/>
            <person name="Sun H."/>
            <person name="Han J."/>
            <person name="Sharma A."/>
            <person name="Chiniquy J."/>
            <person name="Ngan C.Y."/>
            <person name="Lipzen A."/>
            <person name="Barry K."/>
            <person name="Grigoriev I.V."/>
            <person name="Gunde-Cimerman N."/>
        </authorList>
    </citation>
    <scope>NUCLEOTIDE SEQUENCE [LARGE SCALE GENOMIC DNA]</scope>
    <source>
        <strain evidence="2 3">EXF-2481</strain>
    </source>
</reference>
<keyword evidence="3" id="KW-1185">Reference proteome</keyword>
<dbReference type="EMBL" id="KL584769">
    <property type="protein sequence ID" value="KEQ92595.1"/>
    <property type="molecule type" value="Genomic_DNA"/>
</dbReference>
<dbReference type="AlphaFoldDB" id="A0A074Y4G7"/>
<feature type="region of interest" description="Disordered" evidence="1">
    <location>
        <begin position="120"/>
        <end position="154"/>
    </location>
</feature>
<accession>A0A074Y4G7</accession>
<evidence type="ECO:0000313" key="3">
    <source>
        <dbReference type="Proteomes" id="UP000030641"/>
    </source>
</evidence>
<proteinExistence type="predicted"/>
<feature type="compositionally biased region" description="Polar residues" evidence="1">
    <location>
        <begin position="31"/>
        <end position="60"/>
    </location>
</feature>